<evidence type="ECO:0000313" key="1">
    <source>
        <dbReference type="EMBL" id="MBS3850496.1"/>
    </source>
</evidence>
<dbReference type="Proteomes" id="UP000678281">
    <property type="component" value="Unassembled WGS sequence"/>
</dbReference>
<dbReference type="Pfam" id="PF13481">
    <property type="entry name" value="AAA_25"/>
    <property type="match status" value="1"/>
</dbReference>
<dbReference type="RefSeq" id="WP_212660138.1">
    <property type="nucleotide sequence ID" value="NZ_JAGXTP010000004.1"/>
</dbReference>
<sequence length="414" mass="44042">MGATPFAEAATLSDGGNLPISPVVRPGRQPAPQASPVIAASPFQWREATAIPPRQWLYGKHLIRKFVSVTIAPGGVGKSTLGTTEALAMAAGQNLLGDIPHEGPLNVWVWGGEDPLEELERRSVAAMQFHGINPHDLSNRLFIDSGRHLSLRLAAMKNGGAELAAATLDALEAEIRNRSIDVLILDPLVSTHDLDENANGPMDRLIKALAAIADRTACAIELVHHSRKLNGTEADADSARGGSAIIGAVRSARVLNPMSADIAKSFGIEGIGRRSYVRIDDAKANLAPPGVARWMRLQSVGLGNGVDGRPEDWVAVAASWTPPDMMAGVTVETLKMVQHAVHQKDYRASATASNWAGHAIASLLNADSRTEPGKSKIKRAIKEWLASGALTETTVYDGRAGRDVPVIEVGQWVD</sequence>
<name>A0A942EAB1_9HYPH</name>
<comment type="caution">
    <text evidence="1">The sequence shown here is derived from an EMBL/GenBank/DDBJ whole genome shotgun (WGS) entry which is preliminary data.</text>
</comment>
<protein>
    <submittedName>
        <fullName evidence="1">AAA family ATPase</fullName>
    </submittedName>
</protein>
<evidence type="ECO:0000313" key="2">
    <source>
        <dbReference type="Proteomes" id="UP000678281"/>
    </source>
</evidence>
<organism evidence="1 2">
    <name type="scientific">Devosia litorisediminis</name>
    <dbReference type="NCBI Taxonomy" id="2829817"/>
    <lineage>
        <taxon>Bacteria</taxon>
        <taxon>Pseudomonadati</taxon>
        <taxon>Pseudomonadota</taxon>
        <taxon>Alphaproteobacteria</taxon>
        <taxon>Hyphomicrobiales</taxon>
        <taxon>Devosiaceae</taxon>
        <taxon>Devosia</taxon>
    </lineage>
</organism>
<proteinExistence type="predicted"/>
<dbReference type="InterPro" id="IPR027417">
    <property type="entry name" value="P-loop_NTPase"/>
</dbReference>
<dbReference type="Gene3D" id="3.40.50.300">
    <property type="entry name" value="P-loop containing nucleotide triphosphate hydrolases"/>
    <property type="match status" value="1"/>
</dbReference>
<dbReference type="AlphaFoldDB" id="A0A942EAB1"/>
<reference evidence="1" key="1">
    <citation type="submission" date="2021-04" db="EMBL/GenBank/DDBJ databases">
        <title>Devosia litorisediminis sp. nov., isolated from a sand dune.</title>
        <authorList>
            <person name="Park S."/>
            <person name="Yoon J.-H."/>
        </authorList>
    </citation>
    <scope>NUCLEOTIDE SEQUENCE</scope>
    <source>
        <strain evidence="1">BSSL-BM10</strain>
    </source>
</reference>
<dbReference type="SUPFAM" id="SSF52540">
    <property type="entry name" value="P-loop containing nucleoside triphosphate hydrolases"/>
    <property type="match status" value="1"/>
</dbReference>
<dbReference type="EMBL" id="JAGXTP010000004">
    <property type="protein sequence ID" value="MBS3850496.1"/>
    <property type="molecule type" value="Genomic_DNA"/>
</dbReference>
<gene>
    <name evidence="1" type="ORF">KD146_17490</name>
</gene>
<accession>A0A942EAB1</accession>
<keyword evidence="2" id="KW-1185">Reference proteome</keyword>